<dbReference type="EnsemblMetazoa" id="XM_038201345.1">
    <property type="protein sequence ID" value="XP_038057273.1"/>
    <property type="gene ID" value="LOC119728912"/>
</dbReference>
<name>A0A914A0B7_PATMI</name>
<evidence type="ECO:0000256" key="6">
    <source>
        <dbReference type="SAM" id="Coils"/>
    </source>
</evidence>
<dbReference type="Pfam" id="PF00225">
    <property type="entry name" value="Kinesin"/>
    <property type="match status" value="1"/>
</dbReference>
<evidence type="ECO:0000256" key="7">
    <source>
        <dbReference type="SAM" id="MobiDB-lite"/>
    </source>
</evidence>
<feature type="region of interest" description="Disordered" evidence="7">
    <location>
        <begin position="498"/>
        <end position="526"/>
    </location>
</feature>
<evidence type="ECO:0000256" key="4">
    <source>
        <dbReference type="ARBA" id="ARBA00023212"/>
    </source>
</evidence>
<dbReference type="InterPro" id="IPR019821">
    <property type="entry name" value="Kinesin_motor_CS"/>
</dbReference>
<proteinExistence type="inferred from homology"/>
<dbReference type="InterPro" id="IPR036961">
    <property type="entry name" value="Kinesin_motor_dom_sf"/>
</dbReference>
<feature type="region of interest" description="Disordered" evidence="7">
    <location>
        <begin position="102"/>
        <end position="285"/>
    </location>
</feature>
<evidence type="ECO:0000256" key="5">
    <source>
        <dbReference type="PROSITE-ProRule" id="PRU00283"/>
    </source>
</evidence>
<dbReference type="InterPro" id="IPR027640">
    <property type="entry name" value="Kinesin-like_fam"/>
</dbReference>
<comment type="similarity">
    <text evidence="5">Belongs to the TRAFAC class myosin-kinesin ATPase superfamily. Kinesin family.</text>
</comment>
<reference evidence="9" key="1">
    <citation type="submission" date="2022-11" db="UniProtKB">
        <authorList>
            <consortium name="EnsemblMetazoa"/>
        </authorList>
    </citation>
    <scope>IDENTIFICATION</scope>
</reference>
<dbReference type="PRINTS" id="PR00380">
    <property type="entry name" value="KINESINHEAVY"/>
</dbReference>
<keyword evidence="6" id="KW-0175">Coiled coil</keyword>
<comment type="subcellular location">
    <subcellularLocation>
        <location evidence="1">Cytoplasm</location>
        <location evidence="1">Cytoskeleton</location>
    </subcellularLocation>
</comment>
<feature type="compositionally biased region" description="Basic and acidic residues" evidence="7">
    <location>
        <begin position="729"/>
        <end position="743"/>
    </location>
</feature>
<feature type="compositionally biased region" description="Basic and acidic residues" evidence="7">
    <location>
        <begin position="751"/>
        <end position="762"/>
    </location>
</feature>
<dbReference type="GO" id="GO:0008017">
    <property type="term" value="F:microtubule binding"/>
    <property type="evidence" value="ECO:0007669"/>
    <property type="project" value="InterPro"/>
</dbReference>
<dbReference type="RefSeq" id="XP_038057273.1">
    <property type="nucleotide sequence ID" value="XM_038201345.1"/>
</dbReference>
<dbReference type="GeneID" id="119728912"/>
<dbReference type="GO" id="GO:0005856">
    <property type="term" value="C:cytoskeleton"/>
    <property type="evidence" value="ECO:0007669"/>
    <property type="project" value="UniProtKB-SubCell"/>
</dbReference>
<dbReference type="OrthoDB" id="3176171at2759"/>
<sequence length="1704" mass="190193">MATMQKAKHKRTKVIPTDEPDRPTSSLSHNSWVEDFDDNPTAKEKLGVENIAYQVTEVEKLPQEHVTYDLKGHGGSMVSVRQAEDGDRMDFTDEELDFKEDIVNSGDTELLGKPASEAGSYARSTSPFDEDSYAGSIQEEGRKKRRRRKERNVVTPVNDDADVSMSVSDETHPEPKKKGPSEAWSMSSMHDISQIPMDAPPARPKSSGMTRAKSPQTRNRSPGVGTHSASASRAQSVISVREADDNQRVDGLNETGESGSKTRATEHKNNGDNRSLVSGTSPLLKPPQLEHEQQAYVPYVYARDCLTKVMDDMKKMKMNHLRIVGQIEDTYKTIEDETQTQFNMFVGGLRVQYKDKVKTFRQVIEIHREDFGSHKTYWEETLTSLNHRNKALMKEKKKLLIINKIEIDRLEKEKEELTQELTQQLDQNQSSFSSRQKGLEEEKKLLEDNLQSELEAEKKLHQEEVEKLRLDLEEARASAAAVSIITDSNIKAVTINGETQRASSARRTSQTSLRSEGRRGSATGSVRGSLGVAATAAVVSSGISEAERKRLDDRRAQMEKQLIQSQKDLLVLQTKYDFIQAQYATLASLAKEDNDGVISGQVEATQKDQEIMDEESQQLKEEIRQWEVDFKEQMGREPTEDDRSETVRELETQLSEAETKKNELDSKMATLIALKEGKTPDTQPASIPEPVVKTVEIVIPDPSTVAALTASQEQVNGLETRLKEMEISLRDKDKKMKTLEKEKKKVGKKEKHTDRGSGEDDKHLKMILGAVVAQSAIQGSSADDSAAKLENAKAEKEDLVAKRDKAKQDLELWVENYNQEHGSSPEETDSNEEAKALYASLEECNTNCLSNETEITALSILVTGQIPADLQPMKEAQVSVQSTGPASSQQIQDLEDRIQELEEENEQLTERNSEQEETIRELEQTKEQLEERLAEMESGGGAAAAATAAALANLDFDDDDVEGFGAQLAALQKQVDSVERKLQDEKSAHDDTKEELEMIKVECESLRGEKRSLEEEMDGKITTATVAIAAEMKLKEKSLEETKQRLDVLEAEKLQNLPVDTAKEITLLQGLVKKAEKEKEDAQKANIGGTADLDKLKIELKTTNESLAKEREANRAHQDNLKKKMAEKDKQAKDMVSSTEKKYLQREAENKKQIQALEKKNKEILVAGGTGRTAGGTKGGTDAKSEKKIKLLTEQAATLKKTIQENQDKIRQLEKDVKEAKSGGTADKQAGKKMEKQLKDLEKKLEMEQKKFEREKKNATELDAELKTTSKELDGAKDEIKKLTNQIDLLGVAAAEALELKEKVTEQTAELKKLQSEMKTLTENYNSERVLRKKYYNMVEDMKGKIRVYCRTRPLSSTEKGRGNFSVVKAPDEYSVEIQSTRGLKEFQFDHIFMPESTQADVFEDTNNLIQSAVDGYNVCIFAYGQTGSGKTFTMIGDREGNFPGIAPRAFEKIFEVIEENKAKFTFRVETYMLELYNDKLIDLYSKTHGESAKLDIKKDKKGLVFVHGAVVQEASNSKELYGLFEQGSASRHVASTKMNAESSRSHLVIGVVIESTNITTGTVTKGKLSLVDLAGSERAAKTDASAQQLKEANSINKSLSALGDVISALSSEQSFIPYRNNKLTMLMQDSLGGNAKTLMFVNISPADYNSEETVISLTYASRVKLITNDASKNADNKEIARLKEIIAKMKTGEVVELEEDAEV</sequence>
<dbReference type="PANTHER" id="PTHR47972:SF16">
    <property type="entry name" value="KINESIN-LIKE PROTEIN"/>
    <property type="match status" value="1"/>
</dbReference>
<dbReference type="GO" id="GO:0007018">
    <property type="term" value="P:microtubule-based movement"/>
    <property type="evidence" value="ECO:0007669"/>
    <property type="project" value="InterPro"/>
</dbReference>
<dbReference type="Gene3D" id="3.40.850.10">
    <property type="entry name" value="Kinesin motor domain"/>
    <property type="match status" value="1"/>
</dbReference>
<dbReference type="OMA" id="DETQSQF"/>
<evidence type="ECO:0000256" key="2">
    <source>
        <dbReference type="ARBA" id="ARBA00022741"/>
    </source>
</evidence>
<feature type="coiled-coil region" evidence="6">
    <location>
        <begin position="602"/>
        <end position="674"/>
    </location>
</feature>
<feature type="binding site" evidence="5">
    <location>
        <begin position="1425"/>
        <end position="1432"/>
    </location>
    <ligand>
        <name>ATP</name>
        <dbReference type="ChEBI" id="CHEBI:30616"/>
    </ligand>
</feature>
<dbReference type="InterPro" id="IPR027417">
    <property type="entry name" value="P-loop_NTPase"/>
</dbReference>
<dbReference type="InterPro" id="IPR001752">
    <property type="entry name" value="Kinesin_motor_dom"/>
</dbReference>
<keyword evidence="4" id="KW-0206">Cytoskeleton</keyword>
<feature type="coiled-coil region" evidence="6">
    <location>
        <begin position="782"/>
        <end position="816"/>
    </location>
</feature>
<feature type="compositionally biased region" description="Basic residues" evidence="7">
    <location>
        <begin position="1"/>
        <end position="13"/>
    </location>
</feature>
<feature type="coiled-coil region" evidence="6">
    <location>
        <begin position="1189"/>
        <end position="1331"/>
    </location>
</feature>
<dbReference type="SUPFAM" id="SSF52540">
    <property type="entry name" value="P-loop containing nucleoside triphosphate hydrolases"/>
    <property type="match status" value="1"/>
</dbReference>
<evidence type="ECO:0000313" key="10">
    <source>
        <dbReference type="Proteomes" id="UP000887568"/>
    </source>
</evidence>
<feature type="compositionally biased region" description="Polar residues" evidence="7">
    <location>
        <begin position="207"/>
        <end position="220"/>
    </location>
</feature>
<dbReference type="GO" id="GO:0005524">
    <property type="term" value="F:ATP binding"/>
    <property type="evidence" value="ECO:0007669"/>
    <property type="project" value="UniProtKB-UniRule"/>
</dbReference>
<dbReference type="EnsemblMetazoa" id="XM_038201344.1">
    <property type="protein sequence ID" value="XP_038057272.1"/>
    <property type="gene ID" value="LOC119728912"/>
</dbReference>
<keyword evidence="2 5" id="KW-0547">Nucleotide-binding</keyword>
<dbReference type="FunFam" id="3.40.850.10:FF:000146">
    <property type="entry name" value="Kinesin-like protein"/>
    <property type="match status" value="1"/>
</dbReference>
<accession>A0A914A0B7</accession>
<feature type="compositionally biased region" description="Polar residues" evidence="7">
    <location>
        <begin position="227"/>
        <end position="238"/>
    </location>
</feature>
<feature type="domain" description="Kinesin motor" evidence="8">
    <location>
        <begin position="1345"/>
        <end position="1667"/>
    </location>
</feature>
<dbReference type="RefSeq" id="XP_038057272.1">
    <property type="nucleotide sequence ID" value="XM_038201344.1"/>
</dbReference>
<dbReference type="Gene3D" id="1.10.10.1460">
    <property type="match status" value="1"/>
</dbReference>
<dbReference type="GO" id="GO:0003777">
    <property type="term" value="F:microtubule motor activity"/>
    <property type="evidence" value="ECO:0007669"/>
    <property type="project" value="InterPro"/>
</dbReference>
<protein>
    <recommendedName>
        <fullName evidence="8">Kinesin motor domain-containing protein</fullName>
    </recommendedName>
</protein>
<keyword evidence="5" id="KW-0505">Motor protein</keyword>
<dbReference type="CDD" id="cd01366">
    <property type="entry name" value="KISc_C_terminal"/>
    <property type="match status" value="1"/>
</dbReference>
<feature type="compositionally biased region" description="Polar residues" evidence="7">
    <location>
        <begin position="272"/>
        <end position="281"/>
    </location>
</feature>
<organism evidence="9 10">
    <name type="scientific">Patiria miniata</name>
    <name type="common">Bat star</name>
    <name type="synonym">Asterina miniata</name>
    <dbReference type="NCBI Taxonomy" id="46514"/>
    <lineage>
        <taxon>Eukaryota</taxon>
        <taxon>Metazoa</taxon>
        <taxon>Echinodermata</taxon>
        <taxon>Eleutherozoa</taxon>
        <taxon>Asterozoa</taxon>
        <taxon>Asteroidea</taxon>
        <taxon>Valvatacea</taxon>
        <taxon>Valvatida</taxon>
        <taxon>Asterinidae</taxon>
        <taxon>Patiria</taxon>
    </lineage>
</organism>
<keyword evidence="4" id="KW-0963">Cytoplasm</keyword>
<dbReference type="PROSITE" id="PS00411">
    <property type="entry name" value="KINESIN_MOTOR_1"/>
    <property type="match status" value="1"/>
</dbReference>
<dbReference type="PANTHER" id="PTHR47972">
    <property type="entry name" value="KINESIN-LIKE PROTEIN KLP-3"/>
    <property type="match status" value="1"/>
</dbReference>
<evidence type="ECO:0000256" key="1">
    <source>
        <dbReference type="ARBA" id="ARBA00004245"/>
    </source>
</evidence>
<keyword evidence="10" id="KW-1185">Reference proteome</keyword>
<dbReference type="PROSITE" id="PS50067">
    <property type="entry name" value="KINESIN_MOTOR_2"/>
    <property type="match status" value="1"/>
</dbReference>
<keyword evidence="3 5" id="KW-0067">ATP-binding</keyword>
<evidence type="ECO:0000259" key="8">
    <source>
        <dbReference type="PROSITE" id="PS50067"/>
    </source>
</evidence>
<feature type="region of interest" description="Disordered" evidence="7">
    <location>
        <begin position="1106"/>
        <end position="1144"/>
    </location>
</feature>
<dbReference type="Proteomes" id="UP000887568">
    <property type="component" value="Unplaced"/>
</dbReference>
<evidence type="ECO:0000313" key="9">
    <source>
        <dbReference type="EnsemblMetazoa" id="XP_038057272.1"/>
    </source>
</evidence>
<feature type="compositionally biased region" description="Low complexity" evidence="7">
    <location>
        <begin position="499"/>
        <end position="514"/>
    </location>
</feature>
<feature type="coiled-coil region" evidence="6">
    <location>
        <begin position="393"/>
        <end position="478"/>
    </location>
</feature>
<feature type="compositionally biased region" description="Basic and acidic residues" evidence="7">
    <location>
        <begin position="169"/>
        <end position="180"/>
    </location>
</feature>
<feature type="region of interest" description="Disordered" evidence="7">
    <location>
        <begin position="729"/>
        <end position="762"/>
    </location>
</feature>
<evidence type="ECO:0000256" key="3">
    <source>
        <dbReference type="ARBA" id="ARBA00022840"/>
    </source>
</evidence>
<feature type="region of interest" description="Disordered" evidence="7">
    <location>
        <begin position="1"/>
        <end position="38"/>
    </location>
</feature>
<dbReference type="SMART" id="SM00129">
    <property type="entry name" value="KISc"/>
    <property type="match status" value="1"/>
</dbReference>